<keyword evidence="2" id="KW-1133">Transmembrane helix</keyword>
<keyword evidence="2" id="KW-0812">Transmembrane</keyword>
<dbReference type="HOGENOM" id="CLU_006533_0_2_7"/>
<accession>Q6AQ53</accession>
<gene>
    <name evidence="4" type="ordered locus">DP0791</name>
</gene>
<organism evidence="4 5">
    <name type="scientific">Desulfotalea psychrophila (strain LSv54 / DSM 12343)</name>
    <dbReference type="NCBI Taxonomy" id="177439"/>
    <lineage>
        <taxon>Bacteria</taxon>
        <taxon>Pseudomonadati</taxon>
        <taxon>Thermodesulfobacteriota</taxon>
        <taxon>Desulfobulbia</taxon>
        <taxon>Desulfobulbales</taxon>
        <taxon>Desulfocapsaceae</taxon>
        <taxon>Desulfotalea</taxon>
    </lineage>
</organism>
<proteinExistence type="inferred from homology"/>
<name>Q6AQ53_DESPS</name>
<evidence type="ECO:0000313" key="4">
    <source>
        <dbReference type="EMBL" id="CAG35520.1"/>
    </source>
</evidence>
<dbReference type="InterPro" id="IPR011009">
    <property type="entry name" value="Kinase-like_dom_sf"/>
</dbReference>
<feature type="transmembrane region" description="Helical" evidence="2">
    <location>
        <begin position="421"/>
        <end position="443"/>
    </location>
</feature>
<dbReference type="RefSeq" id="WP_011188036.1">
    <property type="nucleotide sequence ID" value="NC_006138.1"/>
</dbReference>
<dbReference type="CDD" id="cd05121">
    <property type="entry name" value="ABC1_ADCK3-like"/>
    <property type="match status" value="1"/>
</dbReference>
<dbReference type="EMBL" id="CR522870">
    <property type="protein sequence ID" value="CAG35520.1"/>
    <property type="molecule type" value="Genomic_DNA"/>
</dbReference>
<keyword evidence="2" id="KW-0472">Membrane</keyword>
<feature type="transmembrane region" description="Helical" evidence="2">
    <location>
        <begin position="389"/>
        <end position="409"/>
    </location>
</feature>
<protein>
    <submittedName>
        <fullName evidence="4">Hypothetical membrane protein</fullName>
    </submittedName>
</protein>
<sequence length="450" mass="50877">MLEKEFLGKKRELFQSIEETPLATASIAQVHRARLYDGSKIVLKIIRPGNKKLIEEDMALFETLAQIVDQYFSNLGYSARAVAKEFSRQLSQETNFINEGQSTERLGKYFTDDPQIHFPKVYWEATTRNVLALEEIQGEMLASLNPEELTKAQRRSIVANGTNAVFKQCLEFGLFHADPHPGNIILRKDGSLCFIDCGMVGRLDKRTTDQLINLVTGIIDGDSEKLRRVVIELTDVDPALTTTRDFYIELQHLTSQLQSDNLDNFNISEMLSDFFTMLQRFKIRCPSDLLLLTKALTTIEGVAEQFDPSFDVINHVRPMIEKVIVTRYSMKAIHKRFGRSIVQYLELLEEIPGGLHDILERFRRDRFTFNLELKRIEHLASHIDTSSRIMGMSMIIAALIVGSSILILADRISQQPGFIGTLGLLGLAFAGVSTAGFIVSFLLPKAKVDD</sequence>
<dbReference type="InterPro" id="IPR004147">
    <property type="entry name" value="ABC1_dom"/>
</dbReference>
<dbReference type="Pfam" id="PF03109">
    <property type="entry name" value="ABC1"/>
    <property type="match status" value="1"/>
</dbReference>
<evidence type="ECO:0000256" key="1">
    <source>
        <dbReference type="ARBA" id="ARBA00009670"/>
    </source>
</evidence>
<dbReference type="PANTHER" id="PTHR10566:SF113">
    <property type="entry name" value="PROTEIN ACTIVITY OF BC1 COMPLEX KINASE 7, CHLOROPLASTIC"/>
    <property type="match status" value="1"/>
</dbReference>
<dbReference type="Proteomes" id="UP000000602">
    <property type="component" value="Chromosome"/>
</dbReference>
<dbReference type="InterPro" id="IPR050154">
    <property type="entry name" value="UbiB_kinase"/>
</dbReference>
<evidence type="ECO:0000256" key="2">
    <source>
        <dbReference type="SAM" id="Phobius"/>
    </source>
</evidence>
<dbReference type="AlphaFoldDB" id="Q6AQ53"/>
<reference evidence="5" key="1">
    <citation type="journal article" date="2004" name="Environ. Microbiol.">
        <title>The genome of Desulfotalea psychrophila, a sulfate-reducing bacterium from permanently cold Arctic sediments.</title>
        <authorList>
            <person name="Rabus R."/>
            <person name="Ruepp A."/>
            <person name="Frickey T."/>
            <person name="Rattei T."/>
            <person name="Fartmann B."/>
            <person name="Stark M."/>
            <person name="Bauer M."/>
            <person name="Zibat A."/>
            <person name="Lombardot T."/>
            <person name="Becker I."/>
            <person name="Amann J."/>
            <person name="Gellner K."/>
            <person name="Teeling H."/>
            <person name="Leuschner W.D."/>
            <person name="Gloeckner F.-O."/>
            <person name="Lupas A.N."/>
            <person name="Amann R."/>
            <person name="Klenk H.-P."/>
        </authorList>
    </citation>
    <scope>NUCLEOTIDE SEQUENCE [LARGE SCALE GENOMIC DNA]</scope>
    <source>
        <strain evidence="5">DSM 12343 / LSv54</strain>
    </source>
</reference>
<dbReference type="PANTHER" id="PTHR10566">
    <property type="entry name" value="CHAPERONE-ACTIVITY OF BC1 COMPLEX CABC1 -RELATED"/>
    <property type="match status" value="1"/>
</dbReference>
<dbReference type="KEGG" id="dps:DP0791"/>
<evidence type="ECO:0000259" key="3">
    <source>
        <dbReference type="Pfam" id="PF03109"/>
    </source>
</evidence>
<keyword evidence="5" id="KW-1185">Reference proteome</keyword>
<dbReference type="SUPFAM" id="SSF56112">
    <property type="entry name" value="Protein kinase-like (PK-like)"/>
    <property type="match status" value="1"/>
</dbReference>
<dbReference type="eggNOG" id="COG0661">
    <property type="taxonomic scope" value="Bacteria"/>
</dbReference>
<feature type="domain" description="ABC1 atypical kinase-like" evidence="3">
    <location>
        <begin position="2"/>
        <end position="228"/>
    </location>
</feature>
<comment type="similarity">
    <text evidence="1">Belongs to the protein kinase superfamily. ADCK protein kinase family.</text>
</comment>
<evidence type="ECO:0000313" key="5">
    <source>
        <dbReference type="Proteomes" id="UP000000602"/>
    </source>
</evidence>